<name>A0AAV5THH3_9BILA</name>
<comment type="similarity">
    <text evidence="2 13">Belongs to the amiloride-sensitive sodium channel (TC 1.A.6) family.</text>
</comment>
<evidence type="ECO:0000256" key="4">
    <source>
        <dbReference type="ARBA" id="ARBA00022461"/>
    </source>
</evidence>
<evidence type="ECO:0000256" key="3">
    <source>
        <dbReference type="ARBA" id="ARBA00022448"/>
    </source>
</evidence>
<evidence type="ECO:0000313" key="16">
    <source>
        <dbReference type="Proteomes" id="UP001432027"/>
    </source>
</evidence>
<keyword evidence="5 13" id="KW-0812">Transmembrane</keyword>
<evidence type="ECO:0000256" key="2">
    <source>
        <dbReference type="ARBA" id="ARBA00007193"/>
    </source>
</evidence>
<dbReference type="Pfam" id="PF00858">
    <property type="entry name" value="ASC"/>
    <property type="match status" value="1"/>
</dbReference>
<accession>A0AAV5THH3</accession>
<dbReference type="GO" id="GO:0005886">
    <property type="term" value="C:plasma membrane"/>
    <property type="evidence" value="ECO:0007669"/>
    <property type="project" value="TreeGrafter"/>
</dbReference>
<feature type="transmembrane region" description="Helical" evidence="14">
    <location>
        <begin position="97"/>
        <end position="125"/>
    </location>
</feature>
<evidence type="ECO:0000256" key="12">
    <source>
        <dbReference type="ARBA" id="ARBA00023303"/>
    </source>
</evidence>
<dbReference type="GO" id="GO:0015280">
    <property type="term" value="F:ligand-gated sodium channel activity"/>
    <property type="evidence" value="ECO:0007669"/>
    <property type="project" value="TreeGrafter"/>
</dbReference>
<dbReference type="AlphaFoldDB" id="A0AAV5THH3"/>
<dbReference type="Proteomes" id="UP001432027">
    <property type="component" value="Unassembled WGS sequence"/>
</dbReference>
<evidence type="ECO:0000313" key="15">
    <source>
        <dbReference type="EMBL" id="GMS93765.1"/>
    </source>
</evidence>
<keyword evidence="11 13" id="KW-0739">Sodium transport</keyword>
<keyword evidence="8 13" id="KW-0406">Ion transport</keyword>
<keyword evidence="12 13" id="KW-0407">Ion channel</keyword>
<evidence type="ECO:0000256" key="7">
    <source>
        <dbReference type="ARBA" id="ARBA00023053"/>
    </source>
</evidence>
<keyword evidence="6 14" id="KW-1133">Transmembrane helix</keyword>
<evidence type="ECO:0000256" key="11">
    <source>
        <dbReference type="ARBA" id="ARBA00023201"/>
    </source>
</evidence>
<reference evidence="15" key="1">
    <citation type="submission" date="2023-10" db="EMBL/GenBank/DDBJ databases">
        <title>Genome assembly of Pristionchus species.</title>
        <authorList>
            <person name="Yoshida K."/>
            <person name="Sommer R.J."/>
        </authorList>
    </citation>
    <scope>NUCLEOTIDE SEQUENCE</scope>
    <source>
        <strain evidence="15">RS0144</strain>
    </source>
</reference>
<evidence type="ECO:0000256" key="8">
    <source>
        <dbReference type="ARBA" id="ARBA00023065"/>
    </source>
</evidence>
<keyword evidence="4 13" id="KW-0894">Sodium channel</keyword>
<keyword evidence="3 13" id="KW-0813">Transport</keyword>
<protein>
    <recommendedName>
        <fullName evidence="17">Ion channel</fullName>
    </recommendedName>
</protein>
<dbReference type="PANTHER" id="PTHR11690">
    <property type="entry name" value="AMILORIDE-SENSITIVE SODIUM CHANNEL-RELATED"/>
    <property type="match status" value="1"/>
</dbReference>
<feature type="non-terminal residue" evidence="15">
    <location>
        <position position="1"/>
    </location>
</feature>
<sequence>FQFKVDEYVPWVEAVVSCIDAMTARRGDPFFWPECKCPQPCEEEEYRYETSRATHLQNSNSSTTSEIVIYLSTLEVYSQVEEWTFPFSRVLGLTGGFAGVLLGVCVVFVIELILLLVRIIIIGCLNVDALKVRKRD</sequence>
<organism evidence="15 16">
    <name type="scientific">Pristionchus entomophagus</name>
    <dbReference type="NCBI Taxonomy" id="358040"/>
    <lineage>
        <taxon>Eukaryota</taxon>
        <taxon>Metazoa</taxon>
        <taxon>Ecdysozoa</taxon>
        <taxon>Nematoda</taxon>
        <taxon>Chromadorea</taxon>
        <taxon>Rhabditida</taxon>
        <taxon>Rhabditina</taxon>
        <taxon>Diplogasteromorpha</taxon>
        <taxon>Diplogasteroidea</taxon>
        <taxon>Neodiplogasteridae</taxon>
        <taxon>Pristionchus</taxon>
    </lineage>
</organism>
<comment type="caution">
    <text evidence="15">The sequence shown here is derived from an EMBL/GenBank/DDBJ whole genome shotgun (WGS) entry which is preliminary data.</text>
</comment>
<evidence type="ECO:0000256" key="13">
    <source>
        <dbReference type="RuleBase" id="RU000679"/>
    </source>
</evidence>
<dbReference type="InterPro" id="IPR001873">
    <property type="entry name" value="ENaC"/>
</dbReference>
<keyword evidence="16" id="KW-1185">Reference proteome</keyword>
<gene>
    <name evidence="15" type="ORF">PENTCL1PPCAC_15940</name>
</gene>
<evidence type="ECO:0000256" key="9">
    <source>
        <dbReference type="ARBA" id="ARBA00023136"/>
    </source>
</evidence>
<dbReference type="PANTHER" id="PTHR11690:SF177">
    <property type="entry name" value="EGF-LIKE DOMAIN-CONTAINING PROTEIN"/>
    <property type="match status" value="1"/>
</dbReference>
<comment type="subcellular location">
    <subcellularLocation>
        <location evidence="1">Membrane</location>
        <topology evidence="1">Multi-pass membrane protein</topology>
    </subcellularLocation>
</comment>
<evidence type="ECO:0008006" key="17">
    <source>
        <dbReference type="Google" id="ProtNLM"/>
    </source>
</evidence>
<keyword evidence="9 14" id="KW-0472">Membrane</keyword>
<keyword evidence="7" id="KW-0915">Sodium</keyword>
<keyword evidence="10" id="KW-0325">Glycoprotein</keyword>
<evidence type="ECO:0000256" key="6">
    <source>
        <dbReference type="ARBA" id="ARBA00022989"/>
    </source>
</evidence>
<evidence type="ECO:0000256" key="1">
    <source>
        <dbReference type="ARBA" id="ARBA00004141"/>
    </source>
</evidence>
<dbReference type="EMBL" id="BTSX01000004">
    <property type="protein sequence ID" value="GMS93765.1"/>
    <property type="molecule type" value="Genomic_DNA"/>
</dbReference>
<proteinExistence type="inferred from homology"/>
<evidence type="ECO:0000256" key="10">
    <source>
        <dbReference type="ARBA" id="ARBA00023180"/>
    </source>
</evidence>
<evidence type="ECO:0000256" key="5">
    <source>
        <dbReference type="ARBA" id="ARBA00022692"/>
    </source>
</evidence>
<evidence type="ECO:0000256" key="14">
    <source>
        <dbReference type="SAM" id="Phobius"/>
    </source>
</evidence>